<dbReference type="InterPro" id="IPR039426">
    <property type="entry name" value="TonB-dep_rcpt-like"/>
</dbReference>
<evidence type="ECO:0000256" key="3">
    <source>
        <dbReference type="ARBA" id="ARBA00022452"/>
    </source>
</evidence>
<feature type="signal peptide" evidence="8">
    <location>
        <begin position="1"/>
        <end position="25"/>
    </location>
</feature>
<feature type="chain" id="PRO_5035238630" evidence="8">
    <location>
        <begin position="26"/>
        <end position="925"/>
    </location>
</feature>
<proteinExistence type="predicted"/>
<keyword evidence="4" id="KW-0812">Transmembrane</keyword>
<keyword evidence="2" id="KW-0813">Transport</keyword>
<protein>
    <submittedName>
        <fullName evidence="10">Carboxypeptidase-like regulatory domain-containing protein</fullName>
    </submittedName>
</protein>
<evidence type="ECO:0000259" key="9">
    <source>
        <dbReference type="SMART" id="SM00965"/>
    </source>
</evidence>
<dbReference type="Gene3D" id="3.55.50.30">
    <property type="match status" value="1"/>
</dbReference>
<dbReference type="Gene3D" id="2.60.40.1120">
    <property type="entry name" value="Carboxypeptidase-like, regulatory domain"/>
    <property type="match status" value="1"/>
</dbReference>
<keyword evidence="3" id="KW-1134">Transmembrane beta strand</keyword>
<dbReference type="Proteomes" id="UP000673975">
    <property type="component" value="Unassembled WGS sequence"/>
</dbReference>
<dbReference type="Gene3D" id="2.40.170.20">
    <property type="entry name" value="TonB-dependent receptor, beta-barrel domain"/>
    <property type="match status" value="1"/>
</dbReference>
<dbReference type="EMBL" id="JAFIDN010000001">
    <property type="protein sequence ID" value="MBP3191463.1"/>
    <property type="molecule type" value="Genomic_DNA"/>
</dbReference>
<gene>
    <name evidence="10" type="ORF">NATSA_02185</name>
</gene>
<dbReference type="SUPFAM" id="SSF56935">
    <property type="entry name" value="Porins"/>
    <property type="match status" value="1"/>
</dbReference>
<keyword evidence="11" id="KW-1185">Reference proteome</keyword>
<evidence type="ECO:0000256" key="6">
    <source>
        <dbReference type="ARBA" id="ARBA00023136"/>
    </source>
</evidence>
<evidence type="ECO:0000256" key="2">
    <source>
        <dbReference type="ARBA" id="ARBA00022448"/>
    </source>
</evidence>
<evidence type="ECO:0000256" key="7">
    <source>
        <dbReference type="ARBA" id="ARBA00023237"/>
    </source>
</evidence>
<dbReference type="InterPro" id="IPR011662">
    <property type="entry name" value="Secretin/TonB_short_N"/>
</dbReference>
<sequence>MRKRVQKIIILLFLFGLTTSSESEARGADEKKTYTFDFTGESMVRVLEHLGSQEGVDLIFDPSILKGYEVYARIRDNTMEEALSSVLKDTSLDYIVLSSGTYVVIRSSRRDPAYGAFAGKVYDAQSGDPLPGATVMLADASGGTASNNAGHFSLGKMKSGSYDIIFSYVGYEPVKITVSISPDEQHRQEIALHPARIEFSPIVVTDHLPLIPAAHMLQTDQETAAEWVSGPGAPGVIQDLSLFRGVQHGLPLSDIHMQGGQSGDHRFFLDDVPVYQPYSMGRLYSAFSPYAIGRVSVEKAGFGVSSGSYIAGKINMNHKHGSYAGQHGLVQADPLNTNVRLSGSALNGDLRLMGAFRHSFWDWFEEPVLSDAISDWDLVDPLTYSLVTGSDGETPAFQTASDNTDIRYRDLHLSGDYQFDRYRSLSFSLYHGQNFVETDLLAESGNSAPVQRMYSRDGYDWQNILSQLRYEWLVTPRLDLHFQASYSSNRLEHSYAMFDDDEISRRAESDPGQNLFQLLVSGADEAPAQADQNIIRHATVKTDLEYSVSSDFSLSGGVRLDHVNSEFDLAGLFYLPALNEQASRLVSTYVNADRRISGNIGVNIGSRFTYFDPDQRIYAEPRGSIQFDRTSSRTGYWSLKLSGGMYRQFVNQFQITNVGPSSLVPEFQVWYHDDGIDQPLSYNTAADLVFEPSSSTTIRLDTYLKIQPVAYITSYHNLLLADEADRQGINSFAEETSLRAYGGGVRIHQSLMDDDLQFLVGYDLSRTDIDYDTQFGRTLPAPWNEPHRLQARVLGHVRSDLSVIARWQGIYGRKWGFRQSYYDFLTLHNVSEAGGYSFMNPEDDRLAAFHQVDLSLIYSPSRDPLNLEIRVDLINILNRRNEIDWSLQPADSGFAQQNDAEVSDFEKRSRRMPGFMPSLSIKLGL</sequence>
<dbReference type="RefSeq" id="WP_210510000.1">
    <property type="nucleotide sequence ID" value="NZ_JAFIDN010000001.1"/>
</dbReference>
<feature type="domain" description="Secretin/TonB short N-terminal" evidence="9">
    <location>
        <begin position="56"/>
        <end position="107"/>
    </location>
</feature>
<dbReference type="AlphaFoldDB" id="A0A8J7RJU2"/>
<dbReference type="GO" id="GO:0015344">
    <property type="term" value="F:siderophore uptake transmembrane transporter activity"/>
    <property type="evidence" value="ECO:0007669"/>
    <property type="project" value="TreeGrafter"/>
</dbReference>
<dbReference type="Pfam" id="PF13715">
    <property type="entry name" value="CarbopepD_reg_2"/>
    <property type="match status" value="1"/>
</dbReference>
<dbReference type="SUPFAM" id="SSF49464">
    <property type="entry name" value="Carboxypeptidase regulatory domain-like"/>
    <property type="match status" value="1"/>
</dbReference>
<evidence type="ECO:0000256" key="4">
    <source>
        <dbReference type="ARBA" id="ARBA00022692"/>
    </source>
</evidence>
<dbReference type="PANTHER" id="PTHR30069:SF29">
    <property type="entry name" value="HEMOGLOBIN AND HEMOGLOBIN-HAPTOGLOBIN-BINDING PROTEIN 1-RELATED"/>
    <property type="match status" value="1"/>
</dbReference>
<comment type="subcellular location">
    <subcellularLocation>
        <location evidence="1">Cell outer membrane</location>
        <topology evidence="1">Multi-pass membrane protein</topology>
    </subcellularLocation>
</comment>
<accession>A0A8J7RJU2</accession>
<keyword evidence="10" id="KW-0645">Protease</keyword>
<dbReference type="GO" id="GO:0044718">
    <property type="term" value="P:siderophore transmembrane transport"/>
    <property type="evidence" value="ECO:0007669"/>
    <property type="project" value="TreeGrafter"/>
</dbReference>
<name>A0A8J7RJU2_9BACT</name>
<dbReference type="InterPro" id="IPR036942">
    <property type="entry name" value="Beta-barrel_TonB_sf"/>
</dbReference>
<dbReference type="GO" id="GO:0009279">
    <property type="term" value="C:cell outer membrane"/>
    <property type="evidence" value="ECO:0007669"/>
    <property type="project" value="UniProtKB-SubCell"/>
</dbReference>
<comment type="caution">
    <text evidence="10">The sequence shown here is derived from an EMBL/GenBank/DDBJ whole genome shotgun (WGS) entry which is preliminary data.</text>
</comment>
<dbReference type="PANTHER" id="PTHR30069">
    <property type="entry name" value="TONB-DEPENDENT OUTER MEMBRANE RECEPTOR"/>
    <property type="match status" value="1"/>
</dbReference>
<keyword evidence="6" id="KW-0472">Membrane</keyword>
<keyword evidence="5 8" id="KW-0732">Signal</keyword>
<keyword evidence="10" id="KW-0121">Carboxypeptidase</keyword>
<evidence type="ECO:0000256" key="8">
    <source>
        <dbReference type="SAM" id="SignalP"/>
    </source>
</evidence>
<organism evidence="10 11">
    <name type="scientific">Natronogracilivirga saccharolytica</name>
    <dbReference type="NCBI Taxonomy" id="2812953"/>
    <lineage>
        <taxon>Bacteria</taxon>
        <taxon>Pseudomonadati</taxon>
        <taxon>Balneolota</taxon>
        <taxon>Balneolia</taxon>
        <taxon>Balneolales</taxon>
        <taxon>Cyclonatronaceae</taxon>
        <taxon>Natronogracilivirga</taxon>
    </lineage>
</organism>
<keyword evidence="10" id="KW-0378">Hydrolase</keyword>
<dbReference type="SMART" id="SM00965">
    <property type="entry name" value="STN"/>
    <property type="match status" value="1"/>
</dbReference>
<evidence type="ECO:0000256" key="1">
    <source>
        <dbReference type="ARBA" id="ARBA00004571"/>
    </source>
</evidence>
<evidence type="ECO:0000256" key="5">
    <source>
        <dbReference type="ARBA" id="ARBA00022729"/>
    </source>
</evidence>
<reference evidence="10" key="1">
    <citation type="submission" date="2021-02" db="EMBL/GenBank/DDBJ databases">
        <title>Natronogracilivirga saccharolytica gen. nov. sp. nov. a new anaerobic, haloalkiliphilic carbohydrate-fermenting bacterium from soda lake and proposing of Cyclonatronumiaceae fam. nov. in the phylum Balneolaeota.</title>
        <authorList>
            <person name="Zhilina T.N."/>
            <person name="Sorokin D.Y."/>
            <person name="Zavarzina D.G."/>
            <person name="Toshchakov S.V."/>
            <person name="Kublanov I.V."/>
        </authorList>
    </citation>
    <scope>NUCLEOTIDE SEQUENCE</scope>
    <source>
        <strain evidence="10">Z-1702</strain>
    </source>
</reference>
<dbReference type="InterPro" id="IPR008969">
    <property type="entry name" value="CarboxyPept-like_regulatory"/>
</dbReference>
<dbReference type="GO" id="GO:0004180">
    <property type="term" value="F:carboxypeptidase activity"/>
    <property type="evidence" value="ECO:0007669"/>
    <property type="project" value="UniProtKB-KW"/>
</dbReference>
<evidence type="ECO:0000313" key="10">
    <source>
        <dbReference type="EMBL" id="MBP3191463.1"/>
    </source>
</evidence>
<keyword evidence="7" id="KW-0998">Cell outer membrane</keyword>
<evidence type="ECO:0000313" key="11">
    <source>
        <dbReference type="Proteomes" id="UP000673975"/>
    </source>
</evidence>